<protein>
    <submittedName>
        <fullName evidence="2">Uncharacterized protein</fullName>
    </submittedName>
</protein>
<proteinExistence type="predicted"/>
<dbReference type="AlphaFoldDB" id="A0A6V8LRJ2"/>
<dbReference type="RefSeq" id="WP_173080150.1">
    <property type="nucleotide sequence ID" value="NZ_BLTE01000001.1"/>
</dbReference>
<name>A0A6V8LRJ2_9BACT</name>
<comment type="caution">
    <text evidence="2">The sequence shown here is derived from an EMBL/GenBank/DDBJ whole genome shotgun (WGS) entry which is preliminary data.</text>
</comment>
<feature type="compositionally biased region" description="Pro residues" evidence="1">
    <location>
        <begin position="23"/>
        <end position="35"/>
    </location>
</feature>
<reference evidence="2 3" key="2">
    <citation type="submission" date="2020-05" db="EMBL/GenBank/DDBJ databases">
        <title>Draft genome sequence of Desulfovibrio sp. strainFSS-1.</title>
        <authorList>
            <person name="Shimoshige H."/>
            <person name="Kobayashi H."/>
            <person name="Maekawa T."/>
        </authorList>
    </citation>
    <scope>NUCLEOTIDE SEQUENCE [LARGE SCALE GENOMIC DNA]</scope>
    <source>
        <strain evidence="2 3">SIID29052-01</strain>
    </source>
</reference>
<accession>A0A6V8LRJ2</accession>
<dbReference type="Gene3D" id="1.20.5.320">
    <property type="entry name" value="6-Phosphogluconate Dehydrogenase, domain 3"/>
    <property type="match status" value="1"/>
</dbReference>
<feature type="region of interest" description="Disordered" evidence="1">
    <location>
        <begin position="1"/>
        <end position="53"/>
    </location>
</feature>
<dbReference type="Proteomes" id="UP000494245">
    <property type="component" value="Unassembled WGS sequence"/>
</dbReference>
<evidence type="ECO:0000313" key="2">
    <source>
        <dbReference type="EMBL" id="GFK92217.1"/>
    </source>
</evidence>
<evidence type="ECO:0000256" key="1">
    <source>
        <dbReference type="SAM" id="MobiDB-lite"/>
    </source>
</evidence>
<keyword evidence="3" id="KW-1185">Reference proteome</keyword>
<evidence type="ECO:0000313" key="3">
    <source>
        <dbReference type="Proteomes" id="UP000494245"/>
    </source>
</evidence>
<reference evidence="2 3" key="1">
    <citation type="submission" date="2020-04" db="EMBL/GenBank/DDBJ databases">
        <authorList>
            <consortium name="Desulfovibrio sp. FSS-1 genome sequencing consortium"/>
            <person name="Shimoshige H."/>
            <person name="Kobayashi H."/>
            <person name="Maekawa T."/>
        </authorList>
    </citation>
    <scope>NUCLEOTIDE SEQUENCE [LARGE SCALE GENOMIC DNA]</scope>
    <source>
        <strain evidence="2 3">SIID29052-01</strain>
    </source>
</reference>
<dbReference type="EMBL" id="BLTE01000001">
    <property type="protein sequence ID" value="GFK92217.1"/>
    <property type="molecule type" value="Genomic_DNA"/>
</dbReference>
<gene>
    <name evidence="2" type="ORF">NNJEOMEG_00039</name>
</gene>
<sequence>MSRSSRVRGVHYQTIPGDLIVGPPGPSGPQGPPGAPGAAQADESAVTLTRDAQGRIEAVTRDSGKSVIITRDADGTMTGFTRNGKAFVIVRNPAGQIVRVEPAA</sequence>
<organism evidence="2 3">
    <name type="scientific">Fundidesulfovibrio magnetotacticus</name>
    <dbReference type="NCBI Taxonomy" id="2730080"/>
    <lineage>
        <taxon>Bacteria</taxon>
        <taxon>Pseudomonadati</taxon>
        <taxon>Thermodesulfobacteriota</taxon>
        <taxon>Desulfovibrionia</taxon>
        <taxon>Desulfovibrionales</taxon>
        <taxon>Desulfovibrionaceae</taxon>
        <taxon>Fundidesulfovibrio</taxon>
    </lineage>
</organism>